<feature type="domain" description="Pseudouridine synthase RsuA/RluA-like" evidence="4">
    <location>
        <begin position="11"/>
        <end position="168"/>
    </location>
</feature>
<gene>
    <name evidence="5" type="ORF">LY60_01120</name>
</gene>
<comment type="caution">
    <text evidence="5">The sequence shown here is derived from an EMBL/GenBank/DDBJ whole genome shotgun (WGS) entry which is preliminary data.</text>
</comment>
<sequence length="238" mass="27458">MELDIIYEDKHVLCLIKPPGIPSQSDKTEDDDLMSAGINYVKSNGDNPYLGLIQRLDRPVGGVIVFAKNDFANKELSRQVQERHTKKEYFAVVCGKPANNKGILEDYIKKLKTINMSKVTTAEDKQGKIARLEYEVLETAETAEYGTLCLVKINLLTGRHHQIRLQFSNAGTPIWGDNKYNKVFMKKKDFTIPALWSYKFGFKHPKTKKYTEFTSLPKNYPFTIFDFFKSDINRERQM</sequence>
<reference evidence="5 6" key="1">
    <citation type="submission" date="2019-07" db="EMBL/GenBank/DDBJ databases">
        <title>Genomic Encyclopedia of Type Strains, Phase I: the one thousand microbial genomes (KMG-I) project.</title>
        <authorList>
            <person name="Kyrpides N."/>
        </authorList>
    </citation>
    <scope>NUCLEOTIDE SEQUENCE [LARGE SCALE GENOMIC DNA]</scope>
    <source>
        <strain evidence="5 6">DSM 13558</strain>
    </source>
</reference>
<evidence type="ECO:0000256" key="2">
    <source>
        <dbReference type="ARBA" id="ARBA00031870"/>
    </source>
</evidence>
<dbReference type="CDD" id="cd02869">
    <property type="entry name" value="PseudoU_synth_RluA_like"/>
    <property type="match status" value="1"/>
</dbReference>
<protein>
    <recommendedName>
        <fullName evidence="2">RNA pseudouridylate synthase</fullName>
    </recommendedName>
    <alternativeName>
        <fullName evidence="3">RNA-uridine isomerase</fullName>
    </alternativeName>
</protein>
<evidence type="ECO:0000259" key="4">
    <source>
        <dbReference type="Pfam" id="PF00849"/>
    </source>
</evidence>
<evidence type="ECO:0000313" key="5">
    <source>
        <dbReference type="EMBL" id="TWH81376.1"/>
    </source>
</evidence>
<dbReference type="GO" id="GO:0009982">
    <property type="term" value="F:pseudouridine synthase activity"/>
    <property type="evidence" value="ECO:0007669"/>
    <property type="project" value="InterPro"/>
</dbReference>
<dbReference type="InterPro" id="IPR006145">
    <property type="entry name" value="PsdUridine_synth_RsuA/RluA"/>
</dbReference>
<dbReference type="Pfam" id="PF00849">
    <property type="entry name" value="PseudoU_synth_2"/>
    <property type="match status" value="1"/>
</dbReference>
<accession>A0A562JDS1</accession>
<keyword evidence="6" id="KW-1185">Reference proteome</keyword>
<dbReference type="InterPro" id="IPR050188">
    <property type="entry name" value="RluA_PseudoU_synthase"/>
</dbReference>
<dbReference type="RefSeq" id="WP_170226111.1">
    <property type="nucleotide sequence ID" value="NZ_VLKH01000003.1"/>
</dbReference>
<dbReference type="GO" id="GO:0001522">
    <property type="term" value="P:pseudouridine synthesis"/>
    <property type="evidence" value="ECO:0007669"/>
    <property type="project" value="InterPro"/>
</dbReference>
<dbReference type="EMBL" id="VLKH01000003">
    <property type="protein sequence ID" value="TWH81376.1"/>
    <property type="molecule type" value="Genomic_DNA"/>
</dbReference>
<evidence type="ECO:0000256" key="3">
    <source>
        <dbReference type="ARBA" id="ARBA00033164"/>
    </source>
</evidence>
<name>A0A562JDS1_9FIRM</name>
<evidence type="ECO:0000256" key="1">
    <source>
        <dbReference type="ARBA" id="ARBA00000073"/>
    </source>
</evidence>
<dbReference type="PANTHER" id="PTHR21600">
    <property type="entry name" value="MITOCHONDRIAL RNA PSEUDOURIDINE SYNTHASE"/>
    <property type="match status" value="1"/>
</dbReference>
<dbReference type="AlphaFoldDB" id="A0A562JDS1"/>
<dbReference type="GO" id="GO:0003723">
    <property type="term" value="F:RNA binding"/>
    <property type="evidence" value="ECO:0007669"/>
    <property type="project" value="InterPro"/>
</dbReference>
<dbReference type="SUPFAM" id="SSF55120">
    <property type="entry name" value="Pseudouridine synthase"/>
    <property type="match status" value="1"/>
</dbReference>
<dbReference type="Gene3D" id="3.30.2350.10">
    <property type="entry name" value="Pseudouridine synthase"/>
    <property type="match status" value="1"/>
</dbReference>
<proteinExistence type="predicted"/>
<organism evidence="5 6">
    <name type="scientific">Sedimentibacter saalensis</name>
    <dbReference type="NCBI Taxonomy" id="130788"/>
    <lineage>
        <taxon>Bacteria</taxon>
        <taxon>Bacillati</taxon>
        <taxon>Bacillota</taxon>
        <taxon>Tissierellia</taxon>
        <taxon>Sedimentibacter</taxon>
    </lineage>
</organism>
<dbReference type="Proteomes" id="UP000315343">
    <property type="component" value="Unassembled WGS sequence"/>
</dbReference>
<dbReference type="GO" id="GO:0140098">
    <property type="term" value="F:catalytic activity, acting on RNA"/>
    <property type="evidence" value="ECO:0007669"/>
    <property type="project" value="UniProtKB-ARBA"/>
</dbReference>
<evidence type="ECO:0000313" key="6">
    <source>
        <dbReference type="Proteomes" id="UP000315343"/>
    </source>
</evidence>
<dbReference type="GO" id="GO:0006396">
    <property type="term" value="P:RNA processing"/>
    <property type="evidence" value="ECO:0007669"/>
    <property type="project" value="UniProtKB-ARBA"/>
</dbReference>
<dbReference type="InterPro" id="IPR020103">
    <property type="entry name" value="PsdUridine_synth_cat_dom_sf"/>
</dbReference>
<comment type="catalytic activity">
    <reaction evidence="1">
        <text>a uridine in RNA = a pseudouridine in RNA</text>
        <dbReference type="Rhea" id="RHEA:48348"/>
        <dbReference type="Rhea" id="RHEA-COMP:12068"/>
        <dbReference type="Rhea" id="RHEA-COMP:12069"/>
        <dbReference type="ChEBI" id="CHEBI:65314"/>
        <dbReference type="ChEBI" id="CHEBI:65315"/>
    </reaction>
</comment>